<gene>
    <name evidence="1" type="ORF">CCM_05305</name>
</gene>
<dbReference type="KEGG" id="cmt:CCM_05305"/>
<sequence>MVRPVNTVYRNTMEVSNEIEYFGPAEFPMRRAKTQTRQHEIRHAEDIEFLRQIRHDLRRCGQGSYSLDDLGKFLRHYNLVVYSSINDAELIYQSECRAIREGFLSQRASGSFFCHLKAKHEARASENALLSKAASAFELEKAELLEAKELMYRQLIMNAFLTCELSWDTQRYAINGVRQGSLSDKPIEGPHLKKDPEDSLGGLYRLQLTWVPAPNATRYPARIYIDRLASGKFATEHIAWRSYDRGDNGWESHPHLAPTVLIEASIRCRHVAGSQRQDRFLAELHEMAEAEYKKSLRPWQRLVYKTGDYQRAYSFPIQPTSIRPQTISTLQKKTLKKSENTTRKLSACFRKDF</sequence>
<dbReference type="InParanoid" id="G3JJ00"/>
<name>G3JJ00_CORMM</name>
<keyword evidence="2" id="KW-1185">Reference proteome</keyword>
<accession>G3JJ00</accession>
<dbReference type="GeneID" id="18167323"/>
<evidence type="ECO:0000313" key="1">
    <source>
        <dbReference type="EMBL" id="EGX91147.1"/>
    </source>
</evidence>
<dbReference type="OrthoDB" id="4862074at2759"/>
<dbReference type="EMBL" id="JH126402">
    <property type="protein sequence ID" value="EGX91147.1"/>
    <property type="molecule type" value="Genomic_DNA"/>
</dbReference>
<dbReference type="HOGENOM" id="CLU_900112_0_0_1"/>
<dbReference type="Proteomes" id="UP000001610">
    <property type="component" value="Unassembled WGS sequence"/>
</dbReference>
<dbReference type="OMA" id="HINHEDD"/>
<dbReference type="AlphaFoldDB" id="G3JJ00"/>
<dbReference type="RefSeq" id="XP_006670512.1">
    <property type="nucleotide sequence ID" value="XM_006670449.1"/>
</dbReference>
<organism evidence="1 2">
    <name type="scientific">Cordyceps militaris (strain CM01)</name>
    <name type="common">Caterpillar fungus</name>
    <dbReference type="NCBI Taxonomy" id="983644"/>
    <lineage>
        <taxon>Eukaryota</taxon>
        <taxon>Fungi</taxon>
        <taxon>Dikarya</taxon>
        <taxon>Ascomycota</taxon>
        <taxon>Pezizomycotina</taxon>
        <taxon>Sordariomycetes</taxon>
        <taxon>Hypocreomycetidae</taxon>
        <taxon>Hypocreales</taxon>
        <taxon>Cordycipitaceae</taxon>
        <taxon>Cordyceps</taxon>
    </lineage>
</organism>
<evidence type="ECO:0000313" key="2">
    <source>
        <dbReference type="Proteomes" id="UP000001610"/>
    </source>
</evidence>
<reference evidence="1 2" key="1">
    <citation type="journal article" date="2011" name="Genome Biol.">
        <title>Genome sequence of the insect pathogenic fungus Cordyceps militaris, a valued traditional Chinese medicine.</title>
        <authorList>
            <person name="Zheng P."/>
            <person name="Xia Y."/>
            <person name="Xiao G."/>
            <person name="Xiong C."/>
            <person name="Hu X."/>
            <person name="Zhang S."/>
            <person name="Zheng H."/>
            <person name="Huang Y."/>
            <person name="Zhou Y."/>
            <person name="Wang S."/>
            <person name="Zhao G.P."/>
            <person name="Liu X."/>
            <person name="St Leger R.J."/>
            <person name="Wang C."/>
        </authorList>
    </citation>
    <scope>NUCLEOTIDE SEQUENCE [LARGE SCALE GENOMIC DNA]</scope>
    <source>
        <strain evidence="1 2">CM01</strain>
    </source>
</reference>
<protein>
    <submittedName>
        <fullName evidence="1">Uncharacterized protein</fullName>
    </submittedName>
</protein>
<proteinExistence type="predicted"/>
<dbReference type="VEuPathDB" id="FungiDB:CCM_05305"/>